<evidence type="ECO:0008006" key="3">
    <source>
        <dbReference type="Google" id="ProtNLM"/>
    </source>
</evidence>
<evidence type="ECO:0000313" key="2">
    <source>
        <dbReference type="Proteomes" id="UP000345637"/>
    </source>
</evidence>
<organism evidence="1 2">
    <name type="scientific">Raoultella planticola</name>
    <name type="common">Klebsiella planticola</name>
    <dbReference type="NCBI Taxonomy" id="575"/>
    <lineage>
        <taxon>Bacteria</taxon>
        <taxon>Pseudomonadati</taxon>
        <taxon>Pseudomonadota</taxon>
        <taxon>Gammaproteobacteria</taxon>
        <taxon>Enterobacterales</taxon>
        <taxon>Enterobacteriaceae</taxon>
        <taxon>Klebsiella/Raoultella group</taxon>
        <taxon>Raoultella</taxon>
    </lineage>
</organism>
<evidence type="ECO:0000313" key="1">
    <source>
        <dbReference type="EMBL" id="VFS61792.1"/>
    </source>
</evidence>
<dbReference type="AlphaFoldDB" id="A0A485ALB0"/>
<name>A0A485ALB0_RAOPL</name>
<reference evidence="1 2" key="1">
    <citation type="submission" date="2019-03" db="EMBL/GenBank/DDBJ databases">
        <authorList>
            <consortium name="Pathogen Informatics"/>
        </authorList>
    </citation>
    <scope>NUCLEOTIDE SEQUENCE [LARGE SCALE GENOMIC DNA]</scope>
    <source>
        <strain evidence="1 2">NCTC12998</strain>
    </source>
</reference>
<gene>
    <name evidence="1" type="ORF">NCTC12998_01610</name>
</gene>
<dbReference type="Proteomes" id="UP000345637">
    <property type="component" value="Unassembled WGS sequence"/>
</dbReference>
<protein>
    <recommendedName>
        <fullName evidence="3">Short chain dehydrogenase</fullName>
    </recommendedName>
</protein>
<sequence length="45" mass="4195">MTTNNVVFITGATSGFGGGSGTGVCRGGLVAGAERASPGAPAKIV</sequence>
<dbReference type="EMBL" id="CAADJE010000019">
    <property type="protein sequence ID" value="VFS61792.1"/>
    <property type="molecule type" value="Genomic_DNA"/>
</dbReference>
<accession>A0A485ALB0</accession>
<proteinExistence type="predicted"/>